<dbReference type="InterPro" id="IPR010090">
    <property type="entry name" value="Phage_tape_meas"/>
</dbReference>
<dbReference type="RefSeq" id="WP_171993596.1">
    <property type="nucleotide sequence ID" value="NZ_CP012542.1"/>
</dbReference>
<feature type="domain" description="Phage tail tape measure protein" evidence="3">
    <location>
        <begin position="142"/>
        <end position="344"/>
    </location>
</feature>
<gene>
    <name evidence="4" type="ORF">CMUC_0674</name>
</gene>
<reference evidence="4 5" key="1">
    <citation type="submission" date="2016-07" db="EMBL/GenBank/DDBJ databases">
        <title>Comparative genomics of the Campylobacter concisus group.</title>
        <authorList>
            <person name="Miller W.G."/>
            <person name="Yee E."/>
            <person name="Chapman M.H."/>
            <person name="Huynh S."/>
            <person name="Bono J.L."/>
            <person name="On S.L.W."/>
            <person name="StLeger J."/>
            <person name="Foster G."/>
            <person name="Parker C.T."/>
        </authorList>
    </citation>
    <scope>NUCLEOTIDE SEQUENCE [LARGE SCALE GENOMIC DNA]</scope>
    <source>
        <strain evidence="4 5">CCUG 21559</strain>
    </source>
</reference>
<evidence type="ECO:0000256" key="2">
    <source>
        <dbReference type="SAM" id="Phobius"/>
    </source>
</evidence>
<dbReference type="PANTHER" id="PTHR37813:SF1">
    <property type="entry name" value="FELS-2 PROPHAGE PROTEIN"/>
    <property type="match status" value="1"/>
</dbReference>
<sequence length="764" mass="81961">MARNPTLTFGMDLSDFNKALKAINRQSADVTTQITKSITQATQAYKNGLKDLKLDPFNTDLKAKVQSLKTDIIKATSAEVKLKMDKAKAKIANLKGEIIAAVGSVAAVSLPIKTAIDFESSMADVKKVVDFKTPQELTAFSNEILKMSQTIPMTANGLIQVAAAGAQMGLAKDEILTFTDLAAKTAVAFDITADQAGDSIGKIKNILGLNIKETGEMMDVINHLSNKNAAKASQIVEVMKRIGGIGKQVGITKEQTAALATSFIALGKAPETAATASEALLKKLNNIGALSPNIQNAFEATGLSIKKFQKRMQTDAQGAVIEFLETMQKIKPQKRGELLTAIMGTNYDSDVATLISGIDVYKNALKEVSDKSNFLGSNEAEFKARSQTTANSIQTMQNSLNALSIHIGNIFLPYINKAIMAITGVINKISKFIANNTELVKNLGLAVGGLMALKTAFLVSKVATAAATFSLNGYRQMLMLLPIDCLKLSAGLKDCNLKLIAKNLYLKALITTQTIYQKTVKLTSLSFTTLLSGIKSAVMAFRALSLAMITNPIGLFVSAIVAGGALIYKYWDYVRAFFVGLKQGLAPLIDTFSNAFNAIKTAFSPIISLFSSFFSQSEATKEGLEGLTSAGLKFGNVVANALNLVIAPLKFVLDLITQTINGINTIFDEIKKLDVVGGVKELFGAGDGVKRSWYNPLNLFYNDEITTKGAIDELKANKAKNNQTNTNQNTINDNKTINITMQNSNATPVAVAKAVKNSSYSYGD</sequence>
<keyword evidence="2" id="KW-1133">Transmembrane helix</keyword>
<dbReference type="NCBIfam" id="TIGR01760">
    <property type="entry name" value="tape_meas_TP901"/>
    <property type="match status" value="1"/>
</dbReference>
<keyword evidence="1" id="KW-1188">Viral release from host cell</keyword>
<name>A0A6G5QFI2_9BACT</name>
<keyword evidence="5" id="KW-1185">Reference proteome</keyword>
<dbReference type="PANTHER" id="PTHR37813">
    <property type="entry name" value="FELS-2 PROPHAGE PROTEIN"/>
    <property type="match status" value="1"/>
</dbReference>
<dbReference type="EMBL" id="CP012542">
    <property type="protein sequence ID" value="QCD44473.1"/>
    <property type="molecule type" value="Genomic_DNA"/>
</dbReference>
<dbReference type="Pfam" id="PF10145">
    <property type="entry name" value="PhageMin_Tail"/>
    <property type="match status" value="1"/>
</dbReference>
<proteinExistence type="predicted"/>
<feature type="transmembrane region" description="Helical" evidence="2">
    <location>
        <begin position="553"/>
        <end position="571"/>
    </location>
</feature>
<dbReference type="AlphaFoldDB" id="A0A6G5QFI2"/>
<evidence type="ECO:0000313" key="4">
    <source>
        <dbReference type="EMBL" id="QCD44473.1"/>
    </source>
</evidence>
<evidence type="ECO:0000313" key="5">
    <source>
        <dbReference type="Proteomes" id="UP000503264"/>
    </source>
</evidence>
<evidence type="ECO:0000256" key="1">
    <source>
        <dbReference type="ARBA" id="ARBA00022612"/>
    </source>
</evidence>
<protein>
    <submittedName>
        <fullName evidence="4">Phage tail tape measure protein, TP901 family</fullName>
    </submittedName>
</protein>
<dbReference type="Proteomes" id="UP000503264">
    <property type="component" value="Chromosome"/>
</dbReference>
<evidence type="ECO:0000259" key="3">
    <source>
        <dbReference type="Pfam" id="PF10145"/>
    </source>
</evidence>
<organism evidence="4 5">
    <name type="scientific">Campylobacter mucosalis CCUG 21559</name>
    <dbReference type="NCBI Taxonomy" id="1032067"/>
    <lineage>
        <taxon>Bacteria</taxon>
        <taxon>Pseudomonadati</taxon>
        <taxon>Campylobacterota</taxon>
        <taxon>Epsilonproteobacteria</taxon>
        <taxon>Campylobacterales</taxon>
        <taxon>Campylobacteraceae</taxon>
        <taxon>Campylobacter</taxon>
    </lineage>
</organism>
<keyword evidence="2" id="KW-0812">Transmembrane</keyword>
<keyword evidence="2" id="KW-0472">Membrane</keyword>
<accession>A0A6G5QFI2</accession>